<evidence type="ECO:0000313" key="6">
    <source>
        <dbReference type="Proteomes" id="UP000011513"/>
    </source>
</evidence>
<dbReference type="InterPro" id="IPR011009">
    <property type="entry name" value="Kinase-like_dom_sf"/>
</dbReference>
<dbReference type="PANTHER" id="PTHR10566:SF113">
    <property type="entry name" value="PROTEIN ACTIVITY OF BC1 COMPLEX KINASE 7, CHLOROPLASTIC"/>
    <property type="match status" value="1"/>
</dbReference>
<name>M0DFH6_HALPD</name>
<dbReference type="RefSeq" id="WP_008384812.1">
    <property type="nucleotide sequence ID" value="NZ_AOIV01000009.1"/>
</dbReference>
<gene>
    <name evidence="5" type="ORF">C474_05715</name>
</gene>
<keyword evidence="3" id="KW-0472">Membrane</keyword>
<protein>
    <submittedName>
        <fullName evidence="5">Protein kinase</fullName>
    </submittedName>
</protein>
<comment type="caution">
    <text evidence="5">The sequence shown here is derived from an EMBL/GenBank/DDBJ whole genome shotgun (WGS) entry which is preliminary data.</text>
</comment>
<evidence type="ECO:0000256" key="2">
    <source>
        <dbReference type="SAM" id="MobiDB-lite"/>
    </source>
</evidence>
<dbReference type="AlphaFoldDB" id="M0DFH6"/>
<feature type="compositionally biased region" description="Low complexity" evidence="2">
    <location>
        <begin position="1"/>
        <end position="10"/>
    </location>
</feature>
<sequence>MSASAPDDPADSPPSDGPGDARASRSALDAVPDSDSGPDPDRPSGVRVALHSLWRLLVVVRTFLPLFVAIARDRRRFLLFGRSRRTDAATRTRRATDLRDSLVSLGPTFVKLGQVLSTRPDALPAEYVEVLSTLQDEVPPDDWETVRPRIEEELGPVEATFDEFDPDPISGASLGQVYTAVADGERVAVKVLRPGIRRVVEADLRVVERLVPVLVRFAHPGQRFTFENLAGEFADTIHEEMDYAHEAAMLRRIRRNFEDDPKIRVPVAHEGFSTRNVLTMEYVEGVKIDRVRELERMGVDREAVARRLERAYIEMMLEHGLFHADPHPGNLAVRSDGTLVFYDFGMTGRIDSATREHMYEFYVGVATDDIDRVIDAFVAMGALDPAADRALMREAFSVAIDRLGGGDVDRYRVRQLVSEFQATLYDFPLRLPQDLALVVRVSTVLEGVCRTLAPEFDFIEEVTEYVDERGVDGGDEEDSSVRERVAREYAEDAADQFRAATRTLLTVPPKLSRVLGLVERENVQVNVVLAGSEAFESFAKKVVAGVLLAGNLLAVSLLFALENGVTAGVAALGVPPLLVLCYAAFRRERGVRVRGNPQFTRQGMRARRDESGGGSPSAPGENGD</sequence>
<dbReference type="PATRIC" id="fig|1227487.5.peg.1166"/>
<evidence type="ECO:0000313" key="5">
    <source>
        <dbReference type="EMBL" id="ELZ32919.1"/>
    </source>
</evidence>
<evidence type="ECO:0000259" key="4">
    <source>
        <dbReference type="PROSITE" id="PS50011"/>
    </source>
</evidence>
<feature type="region of interest" description="Disordered" evidence="2">
    <location>
        <begin position="1"/>
        <end position="44"/>
    </location>
</feature>
<dbReference type="SUPFAM" id="SSF56112">
    <property type="entry name" value="Protein kinase-like (PK-like)"/>
    <property type="match status" value="1"/>
</dbReference>
<dbReference type="PROSITE" id="PS50011">
    <property type="entry name" value="PROTEIN_KINASE_DOM"/>
    <property type="match status" value="1"/>
</dbReference>
<dbReference type="Pfam" id="PF03109">
    <property type="entry name" value="ABC1"/>
    <property type="match status" value="1"/>
</dbReference>
<dbReference type="Proteomes" id="UP000011513">
    <property type="component" value="Unassembled WGS sequence"/>
</dbReference>
<feature type="domain" description="Protein kinase" evidence="4">
    <location>
        <begin position="163"/>
        <end position="511"/>
    </location>
</feature>
<dbReference type="PANTHER" id="PTHR10566">
    <property type="entry name" value="CHAPERONE-ACTIVITY OF BC1 COMPLEX CABC1 -RELATED"/>
    <property type="match status" value="1"/>
</dbReference>
<feature type="region of interest" description="Disordered" evidence="2">
    <location>
        <begin position="596"/>
        <end position="624"/>
    </location>
</feature>
<keyword evidence="6" id="KW-1185">Reference proteome</keyword>
<organism evidence="5 6">
    <name type="scientific">Halogeometricum pallidum JCM 14848</name>
    <dbReference type="NCBI Taxonomy" id="1227487"/>
    <lineage>
        <taxon>Archaea</taxon>
        <taxon>Methanobacteriati</taxon>
        <taxon>Methanobacteriota</taxon>
        <taxon>Stenosarchaea group</taxon>
        <taxon>Halobacteria</taxon>
        <taxon>Halobacteriales</taxon>
        <taxon>Haloferacaceae</taxon>
        <taxon>Halogeometricum</taxon>
    </lineage>
</organism>
<proteinExistence type="inferred from homology"/>
<comment type="similarity">
    <text evidence="1">Belongs to the protein kinase superfamily. ADCK protein kinase family.</text>
</comment>
<dbReference type="EMBL" id="AOIV01000009">
    <property type="protein sequence ID" value="ELZ32919.1"/>
    <property type="molecule type" value="Genomic_DNA"/>
</dbReference>
<keyword evidence="5" id="KW-0808">Transferase</keyword>
<keyword evidence="5" id="KW-0418">Kinase</keyword>
<dbReference type="CDD" id="cd05121">
    <property type="entry name" value="ABC1_ADCK3-like"/>
    <property type="match status" value="1"/>
</dbReference>
<keyword evidence="3" id="KW-1133">Transmembrane helix</keyword>
<dbReference type="GO" id="GO:0005524">
    <property type="term" value="F:ATP binding"/>
    <property type="evidence" value="ECO:0007669"/>
    <property type="project" value="InterPro"/>
</dbReference>
<evidence type="ECO:0000256" key="1">
    <source>
        <dbReference type="ARBA" id="ARBA00009670"/>
    </source>
</evidence>
<dbReference type="GO" id="GO:0004672">
    <property type="term" value="F:protein kinase activity"/>
    <property type="evidence" value="ECO:0007669"/>
    <property type="project" value="InterPro"/>
</dbReference>
<keyword evidence="3" id="KW-0812">Transmembrane</keyword>
<feature type="transmembrane region" description="Helical" evidence="3">
    <location>
        <begin position="567"/>
        <end position="585"/>
    </location>
</feature>
<dbReference type="InterPro" id="IPR004147">
    <property type="entry name" value="ABC1_dom"/>
</dbReference>
<accession>M0DFH6</accession>
<reference evidence="5 6" key="1">
    <citation type="journal article" date="2014" name="PLoS Genet.">
        <title>Phylogenetically driven sequencing of extremely halophilic archaea reveals strategies for static and dynamic osmo-response.</title>
        <authorList>
            <person name="Becker E.A."/>
            <person name="Seitzer P.M."/>
            <person name="Tritt A."/>
            <person name="Larsen D."/>
            <person name="Krusor M."/>
            <person name="Yao A.I."/>
            <person name="Wu D."/>
            <person name="Madern D."/>
            <person name="Eisen J.A."/>
            <person name="Darling A.E."/>
            <person name="Facciotti M.T."/>
        </authorList>
    </citation>
    <scope>NUCLEOTIDE SEQUENCE [LARGE SCALE GENOMIC DNA]</scope>
    <source>
        <strain evidence="5 6">JCM 14848</strain>
    </source>
</reference>
<evidence type="ECO:0000256" key="3">
    <source>
        <dbReference type="SAM" id="Phobius"/>
    </source>
</evidence>
<dbReference type="OrthoDB" id="8087at2157"/>
<dbReference type="eggNOG" id="arCOG01189">
    <property type="taxonomic scope" value="Archaea"/>
</dbReference>
<dbReference type="InterPro" id="IPR050154">
    <property type="entry name" value="UbiB_kinase"/>
</dbReference>
<dbReference type="InterPro" id="IPR000719">
    <property type="entry name" value="Prot_kinase_dom"/>
</dbReference>
<dbReference type="InParanoid" id="M0DFH6"/>